<organism evidence="9">
    <name type="scientific">Scylla olivacea</name>
    <name type="common">Orange mud crab</name>
    <name type="synonym">Cancer olivacea</name>
    <dbReference type="NCBI Taxonomy" id="85551"/>
    <lineage>
        <taxon>Eukaryota</taxon>
        <taxon>Metazoa</taxon>
        <taxon>Ecdysozoa</taxon>
        <taxon>Arthropoda</taxon>
        <taxon>Crustacea</taxon>
        <taxon>Multicrustacea</taxon>
        <taxon>Malacostraca</taxon>
        <taxon>Eumalacostraca</taxon>
        <taxon>Eucarida</taxon>
        <taxon>Decapoda</taxon>
        <taxon>Pleocyemata</taxon>
        <taxon>Brachyura</taxon>
        <taxon>Eubrachyura</taxon>
        <taxon>Portunoidea</taxon>
        <taxon>Portunidae</taxon>
        <taxon>Portuninae</taxon>
        <taxon>Scylla</taxon>
    </lineage>
</organism>
<evidence type="ECO:0000256" key="4">
    <source>
        <dbReference type="ARBA" id="ARBA00022692"/>
    </source>
</evidence>
<evidence type="ECO:0000256" key="1">
    <source>
        <dbReference type="ARBA" id="ARBA00004389"/>
    </source>
</evidence>
<dbReference type="PANTHER" id="PTHR12154:SF4">
    <property type="entry name" value="UDP-N-ACETYLGLUCOSAMINE TRANSFERASE SUBUNIT ALG14 HOMOLOG"/>
    <property type="match status" value="1"/>
</dbReference>
<evidence type="ECO:0000256" key="3">
    <source>
        <dbReference type="ARBA" id="ARBA00017467"/>
    </source>
</evidence>
<feature type="transmembrane region" description="Helical" evidence="8">
    <location>
        <begin position="13"/>
        <end position="38"/>
    </location>
</feature>
<evidence type="ECO:0000256" key="8">
    <source>
        <dbReference type="SAM" id="Phobius"/>
    </source>
</evidence>
<dbReference type="GO" id="GO:0006488">
    <property type="term" value="P:dolichol-linked oligosaccharide biosynthetic process"/>
    <property type="evidence" value="ECO:0007669"/>
    <property type="project" value="InterPro"/>
</dbReference>
<reference evidence="9" key="1">
    <citation type="submission" date="2015-09" db="EMBL/GenBank/DDBJ databases">
        <title>Scylla olivacea transcriptome.</title>
        <authorList>
            <person name="Ikhwanuddin M."/>
        </authorList>
    </citation>
    <scope>NUCLEOTIDE SEQUENCE</scope>
</reference>
<evidence type="ECO:0000313" key="9">
    <source>
        <dbReference type="EMBL" id="JAI64873.1"/>
    </source>
</evidence>
<sequence length="231" mass="25527">MCHQLSVKNTTCLIFWTMLVLIAAALLVAVVLVARLVYVLRDIHQGKSLVLSQHKTVKTLVVLGSGGHTVEMLKMVAALDPLKYSPRIYVVADTDEISHKKLLEVEKDFKGEGNFVVEVIPRTREVGQSWITSAFTTLRALISSLLVLVQHRPVLILSNGPGTCVPLCGGAVILRVLGMFPSRVVFVESLCRVRSLSLSGQLLYPLSDHFLVQWPQLTESHPRARCLGRLV</sequence>
<dbReference type="AlphaFoldDB" id="A0A0P4WSU9"/>
<comment type="subcellular location">
    <subcellularLocation>
        <location evidence="1">Endoplasmic reticulum membrane</location>
        <topology evidence="1">Single-pass membrane protein</topology>
    </subcellularLocation>
</comment>
<keyword evidence="5" id="KW-0256">Endoplasmic reticulum</keyword>
<comment type="similarity">
    <text evidence="2">Belongs to the ALG14 family.</text>
</comment>
<keyword evidence="7 8" id="KW-0472">Membrane</keyword>
<evidence type="ECO:0000256" key="7">
    <source>
        <dbReference type="ARBA" id="ARBA00023136"/>
    </source>
</evidence>
<keyword evidence="4 8" id="KW-0812">Transmembrane</keyword>
<dbReference type="Pfam" id="PF08660">
    <property type="entry name" value="Alg14"/>
    <property type="match status" value="1"/>
</dbReference>
<name>A0A0P4WSU9_SCYOL</name>
<proteinExistence type="inferred from homology"/>
<accession>A0A0P4WSU9</accession>
<keyword evidence="6 8" id="KW-1133">Transmembrane helix</keyword>
<dbReference type="EMBL" id="GDRN01064250">
    <property type="protein sequence ID" value="JAI64873.1"/>
    <property type="molecule type" value="Transcribed_RNA"/>
</dbReference>
<dbReference type="GO" id="GO:0043541">
    <property type="term" value="C:UDP-N-acetylglucosamine transferase complex"/>
    <property type="evidence" value="ECO:0007669"/>
    <property type="project" value="TreeGrafter"/>
</dbReference>
<dbReference type="InterPro" id="IPR013969">
    <property type="entry name" value="Oligosacch_biosynth_Alg14"/>
</dbReference>
<dbReference type="PANTHER" id="PTHR12154">
    <property type="entry name" value="GLYCOSYL TRANSFERASE-RELATED"/>
    <property type="match status" value="1"/>
</dbReference>
<evidence type="ECO:0000256" key="2">
    <source>
        <dbReference type="ARBA" id="ARBA00009731"/>
    </source>
</evidence>
<dbReference type="Gene3D" id="3.40.50.2000">
    <property type="entry name" value="Glycogen Phosphorylase B"/>
    <property type="match status" value="1"/>
</dbReference>
<protein>
    <recommendedName>
        <fullName evidence="3">UDP-N-acetylglucosamine transferase subunit ALG14</fullName>
    </recommendedName>
</protein>
<dbReference type="GO" id="GO:0004577">
    <property type="term" value="F:N-acetylglucosaminyldiphosphodolichol N-acetylglucosaminyltransferase activity"/>
    <property type="evidence" value="ECO:0007669"/>
    <property type="project" value="TreeGrafter"/>
</dbReference>
<evidence type="ECO:0000256" key="6">
    <source>
        <dbReference type="ARBA" id="ARBA00022989"/>
    </source>
</evidence>
<evidence type="ECO:0000256" key="5">
    <source>
        <dbReference type="ARBA" id="ARBA00022824"/>
    </source>
</evidence>